<evidence type="ECO:0000313" key="5">
    <source>
        <dbReference type="EMBL" id="QHI72117.1"/>
    </source>
</evidence>
<evidence type="ECO:0000259" key="4">
    <source>
        <dbReference type="Pfam" id="PF13205"/>
    </source>
</evidence>
<feature type="region of interest" description="Disordered" evidence="2">
    <location>
        <begin position="169"/>
        <end position="189"/>
    </location>
</feature>
<organism evidence="5 6">
    <name type="scientific">Aminipila terrae</name>
    <dbReference type="NCBI Taxonomy" id="2697030"/>
    <lineage>
        <taxon>Bacteria</taxon>
        <taxon>Bacillati</taxon>
        <taxon>Bacillota</taxon>
        <taxon>Clostridia</taxon>
        <taxon>Peptostreptococcales</taxon>
        <taxon>Anaerovoracaceae</taxon>
        <taxon>Aminipila</taxon>
    </lineage>
</organism>
<reference evidence="5 6" key="1">
    <citation type="submission" date="2020-01" db="EMBL/GenBank/DDBJ databases">
        <title>Genomic analysis of Aminipila sp. CBA3637.</title>
        <authorList>
            <person name="Kim Y.B."/>
            <person name="Roh S.W."/>
        </authorList>
    </citation>
    <scope>NUCLEOTIDE SEQUENCE [LARGE SCALE GENOMIC DNA]</scope>
    <source>
        <strain evidence="5 6">CBA3637</strain>
    </source>
</reference>
<evidence type="ECO:0000313" key="6">
    <source>
        <dbReference type="Proteomes" id="UP000463883"/>
    </source>
</evidence>
<accession>A0A6P1MDY2</accession>
<evidence type="ECO:0000256" key="3">
    <source>
        <dbReference type="SAM" id="SignalP"/>
    </source>
</evidence>
<feature type="signal peptide" evidence="3">
    <location>
        <begin position="1"/>
        <end position="25"/>
    </location>
</feature>
<feature type="chain" id="PRO_5026793755" description="SbsA Ig-like domain-containing protein" evidence="3">
    <location>
        <begin position="26"/>
        <end position="280"/>
    </location>
</feature>
<evidence type="ECO:0000256" key="2">
    <source>
        <dbReference type="SAM" id="MobiDB-lite"/>
    </source>
</evidence>
<keyword evidence="6" id="KW-1185">Reference proteome</keyword>
<feature type="region of interest" description="Disordered" evidence="2">
    <location>
        <begin position="238"/>
        <end position="280"/>
    </location>
</feature>
<dbReference type="Proteomes" id="UP000463883">
    <property type="component" value="Chromosome"/>
</dbReference>
<gene>
    <name evidence="5" type="ORF">Ami3637_06615</name>
</gene>
<protein>
    <recommendedName>
        <fullName evidence="4">SbsA Ig-like domain-containing protein</fullName>
    </recommendedName>
</protein>
<evidence type="ECO:0000256" key="1">
    <source>
        <dbReference type="ARBA" id="ARBA00022729"/>
    </source>
</evidence>
<keyword evidence="1 3" id="KW-0732">Signal</keyword>
<dbReference type="RefSeq" id="WP_162361887.1">
    <property type="nucleotide sequence ID" value="NZ_CP047591.1"/>
</dbReference>
<proteinExistence type="predicted"/>
<feature type="domain" description="SbsA Ig-like" evidence="4">
    <location>
        <begin position="28"/>
        <end position="135"/>
    </location>
</feature>
<sequence>MKKSISAIAALALLMVMMTTSLCFAGTLKVDDSYPRDGDKGMQVENSGVKLYFNQNMINKNNVEENLESFKLTDSKGKALPIRVLYSPKEKGLVLVLVNKQTLVSDSKYKLSISKDVTSASGDTLGKDETITFSTVDTSSAMKANMAMMGIMMVGVIWASSKAAKKQAEKEKEESGVEDKVNPYKVSKETGKSVQEIVAKDQKVKEKHRRKLEKQLAKEAEDDDVEDVIVNDNKRVKAPRPISAGGSTYITGRKAAAEEAARQKALAGTTRPKNKAKKKK</sequence>
<name>A0A6P1MDY2_9FIRM</name>
<dbReference type="EMBL" id="CP047591">
    <property type="protein sequence ID" value="QHI72117.1"/>
    <property type="molecule type" value="Genomic_DNA"/>
</dbReference>
<dbReference type="KEGG" id="amic:Ami3637_06615"/>
<dbReference type="AlphaFoldDB" id="A0A6P1MDY2"/>
<dbReference type="Pfam" id="PF13205">
    <property type="entry name" value="Big_5"/>
    <property type="match status" value="1"/>
</dbReference>
<dbReference type="InterPro" id="IPR032812">
    <property type="entry name" value="SbsA_Ig"/>
</dbReference>